<keyword evidence="2" id="KW-1185">Reference proteome</keyword>
<name>A0A017SU73_9BACT</name>
<reference evidence="1 2" key="1">
    <citation type="submission" date="2013-05" db="EMBL/GenBank/DDBJ databases">
        <title>Genome assembly of Chondromyces apiculatus DSM 436.</title>
        <authorList>
            <person name="Sharma G."/>
            <person name="Khatri I."/>
            <person name="Kaur C."/>
            <person name="Mayilraj S."/>
            <person name="Subramanian S."/>
        </authorList>
    </citation>
    <scope>NUCLEOTIDE SEQUENCE [LARGE SCALE GENOMIC DNA]</scope>
    <source>
        <strain evidence="1 2">DSM 436</strain>
    </source>
</reference>
<evidence type="ECO:0000313" key="2">
    <source>
        <dbReference type="Proteomes" id="UP000019678"/>
    </source>
</evidence>
<dbReference type="CDD" id="cd00448">
    <property type="entry name" value="YjgF_YER057c_UK114_family"/>
    <property type="match status" value="1"/>
</dbReference>
<dbReference type="AlphaFoldDB" id="A0A017SU73"/>
<organism evidence="1 2">
    <name type="scientific">Chondromyces apiculatus DSM 436</name>
    <dbReference type="NCBI Taxonomy" id="1192034"/>
    <lineage>
        <taxon>Bacteria</taxon>
        <taxon>Pseudomonadati</taxon>
        <taxon>Myxococcota</taxon>
        <taxon>Polyangia</taxon>
        <taxon>Polyangiales</taxon>
        <taxon>Polyangiaceae</taxon>
        <taxon>Chondromyces</taxon>
    </lineage>
</organism>
<dbReference type="InterPro" id="IPR035959">
    <property type="entry name" value="RutC-like_sf"/>
</dbReference>
<dbReference type="EMBL" id="ASRX01000116">
    <property type="protein sequence ID" value="EYF00332.1"/>
    <property type="molecule type" value="Genomic_DNA"/>
</dbReference>
<dbReference type="PANTHER" id="PTHR43857">
    <property type="entry name" value="BLR7761 PROTEIN"/>
    <property type="match status" value="1"/>
</dbReference>
<accession>A0A017SU73</accession>
<dbReference type="SUPFAM" id="SSF55298">
    <property type="entry name" value="YjgF-like"/>
    <property type="match status" value="1"/>
</dbReference>
<dbReference type="Gene3D" id="3.30.1330.40">
    <property type="entry name" value="RutC-like"/>
    <property type="match status" value="1"/>
</dbReference>
<dbReference type="eggNOG" id="COG0251">
    <property type="taxonomic scope" value="Bacteria"/>
</dbReference>
<dbReference type="PANTHER" id="PTHR43857:SF1">
    <property type="entry name" value="YJGH FAMILY PROTEIN"/>
    <property type="match status" value="1"/>
</dbReference>
<dbReference type="Pfam" id="PF01042">
    <property type="entry name" value="Ribonuc_L-PSP"/>
    <property type="match status" value="1"/>
</dbReference>
<dbReference type="InterPro" id="IPR006175">
    <property type="entry name" value="YjgF/YER057c/UK114"/>
</dbReference>
<evidence type="ECO:0000313" key="1">
    <source>
        <dbReference type="EMBL" id="EYF00332.1"/>
    </source>
</evidence>
<proteinExistence type="predicted"/>
<sequence length="132" mass="13882">MQPEGWARPKGYANGVVTRGRTLHVSGQVGWNAEGVFAARDMAGQFAQALDNVLAVVRAAGGKPEDVARMTVYVTDLDAYRGSLREVGAAWKSRFGKHFPAMALVGVAGLVEREAVVEIEAVAALGDEGPSA</sequence>
<comment type="caution">
    <text evidence="1">The sequence shown here is derived from an EMBL/GenBank/DDBJ whole genome shotgun (WGS) entry which is preliminary data.</text>
</comment>
<gene>
    <name evidence="1" type="ORF">CAP_0944</name>
</gene>
<dbReference type="STRING" id="1192034.CAP_0944"/>
<protein>
    <submittedName>
        <fullName evidence="1">Putative translation initiation inhibitor, yjgF family</fullName>
    </submittedName>
</protein>
<dbReference type="Proteomes" id="UP000019678">
    <property type="component" value="Unassembled WGS sequence"/>
</dbReference>